<reference evidence="6" key="1">
    <citation type="submission" date="2020-08" db="EMBL/GenBank/DDBJ databases">
        <title>Genomic Encyclopedia of Type Strains, Phase IV (KMG-IV): sequencing the most valuable type-strain genomes for metagenomic binning, comparative biology and taxonomic classification.</title>
        <authorList>
            <person name="Goeker M."/>
        </authorList>
    </citation>
    <scope>NUCLEOTIDE SEQUENCE [LARGE SCALE GENOMIC DNA]</scope>
    <source>
        <strain evidence="6">DSM 105720</strain>
    </source>
</reference>
<dbReference type="RefSeq" id="WP_044162940.1">
    <property type="nucleotide sequence ID" value="NZ_JACIER010000003.1"/>
</dbReference>
<dbReference type="Pfam" id="PF00069">
    <property type="entry name" value="Pkinase"/>
    <property type="match status" value="1"/>
</dbReference>
<evidence type="ECO:0000256" key="2">
    <source>
        <dbReference type="ARBA" id="ARBA00022741"/>
    </source>
</evidence>
<dbReference type="EMBL" id="JACIER010000003">
    <property type="protein sequence ID" value="MBB4043103.1"/>
    <property type="molecule type" value="Genomic_DNA"/>
</dbReference>
<dbReference type="InterPro" id="IPR051931">
    <property type="entry name" value="PAK3-like"/>
</dbReference>
<keyword evidence="7" id="KW-1185">Reference proteome</keyword>
<protein>
    <submittedName>
        <fullName evidence="6">Serine/threonine-protein kinase</fullName>
        <ecNumber evidence="6">2.7.11.1</ecNumber>
    </submittedName>
</protein>
<evidence type="ECO:0000313" key="7">
    <source>
        <dbReference type="Proteomes" id="UP000560658"/>
    </source>
</evidence>
<dbReference type="InterPro" id="IPR020635">
    <property type="entry name" value="Tyr_kinase_cat_dom"/>
</dbReference>
<evidence type="ECO:0000313" key="6">
    <source>
        <dbReference type="EMBL" id="MBB4043103.1"/>
    </source>
</evidence>
<dbReference type="InterPro" id="IPR011009">
    <property type="entry name" value="Kinase-like_dom_sf"/>
</dbReference>
<dbReference type="Gene3D" id="1.10.510.10">
    <property type="entry name" value="Transferase(Phosphotransferase) domain 1"/>
    <property type="match status" value="1"/>
</dbReference>
<evidence type="ECO:0000256" key="3">
    <source>
        <dbReference type="ARBA" id="ARBA00022840"/>
    </source>
</evidence>
<evidence type="ECO:0000256" key="4">
    <source>
        <dbReference type="PROSITE-ProRule" id="PRU10141"/>
    </source>
</evidence>
<feature type="domain" description="Protein kinase" evidence="5">
    <location>
        <begin position="15"/>
        <end position="321"/>
    </location>
</feature>
<proteinExistence type="inferred from homology"/>
<dbReference type="PANTHER" id="PTHR45832:SF22">
    <property type="entry name" value="SERINE_THREONINE-PROTEIN KINASE SAMKA-RELATED"/>
    <property type="match status" value="1"/>
</dbReference>
<feature type="binding site" evidence="4">
    <location>
        <position position="44"/>
    </location>
    <ligand>
        <name>ATP</name>
        <dbReference type="ChEBI" id="CHEBI:30616"/>
    </ligand>
</feature>
<comment type="caution">
    <text evidence="6">The sequence shown here is derived from an EMBL/GenBank/DDBJ whole genome shotgun (WGS) entry which is preliminary data.</text>
</comment>
<dbReference type="InterPro" id="IPR000719">
    <property type="entry name" value="Prot_kinase_dom"/>
</dbReference>
<dbReference type="Proteomes" id="UP000560658">
    <property type="component" value="Unassembled WGS sequence"/>
</dbReference>
<accession>A0A840D485</accession>
<dbReference type="CDD" id="cd00180">
    <property type="entry name" value="PKc"/>
    <property type="match status" value="1"/>
</dbReference>
<gene>
    <name evidence="6" type="ORF">GGR06_000870</name>
</gene>
<dbReference type="GO" id="GO:0005524">
    <property type="term" value="F:ATP binding"/>
    <property type="evidence" value="ECO:0007669"/>
    <property type="project" value="UniProtKB-UniRule"/>
</dbReference>
<dbReference type="GO" id="GO:0004674">
    <property type="term" value="F:protein serine/threonine kinase activity"/>
    <property type="evidence" value="ECO:0007669"/>
    <property type="project" value="UniProtKB-EC"/>
</dbReference>
<dbReference type="InterPro" id="IPR008266">
    <property type="entry name" value="Tyr_kinase_AS"/>
</dbReference>
<dbReference type="PROSITE" id="PS00107">
    <property type="entry name" value="PROTEIN_KINASE_ATP"/>
    <property type="match status" value="1"/>
</dbReference>
<dbReference type="GO" id="GO:0004713">
    <property type="term" value="F:protein tyrosine kinase activity"/>
    <property type="evidence" value="ECO:0007669"/>
    <property type="project" value="InterPro"/>
</dbReference>
<dbReference type="InterPro" id="IPR017441">
    <property type="entry name" value="Protein_kinase_ATP_BS"/>
</dbReference>
<comment type="similarity">
    <text evidence="1">Belongs to the protein kinase superfamily. STE Ser/Thr protein kinase family. STE20 subfamily.</text>
</comment>
<dbReference type="EC" id="2.7.11.1" evidence="6"/>
<organism evidence="6 7">
    <name type="scientific">Bacteroides reticulotermitis</name>
    <dbReference type="NCBI Taxonomy" id="1133319"/>
    <lineage>
        <taxon>Bacteria</taxon>
        <taxon>Pseudomonadati</taxon>
        <taxon>Bacteroidota</taxon>
        <taxon>Bacteroidia</taxon>
        <taxon>Bacteroidales</taxon>
        <taxon>Bacteroidaceae</taxon>
        <taxon>Bacteroides</taxon>
    </lineage>
</organism>
<keyword evidence="3 4" id="KW-0067">ATP-binding</keyword>
<name>A0A840D485_9BACE</name>
<dbReference type="AlphaFoldDB" id="A0A840D485"/>
<dbReference type="PROSITE" id="PS50011">
    <property type="entry name" value="PROTEIN_KINASE_DOM"/>
    <property type="match status" value="1"/>
</dbReference>
<evidence type="ECO:0000256" key="1">
    <source>
        <dbReference type="ARBA" id="ARBA00008874"/>
    </source>
</evidence>
<dbReference type="PANTHER" id="PTHR45832">
    <property type="entry name" value="SERINE/THREONINE-PROTEIN KINASE SAMKA-RELATED-RELATED"/>
    <property type="match status" value="1"/>
</dbReference>
<keyword evidence="6" id="KW-0808">Transferase</keyword>
<dbReference type="PROSITE" id="PS00109">
    <property type="entry name" value="PROTEIN_KINASE_TYR"/>
    <property type="match status" value="1"/>
</dbReference>
<sequence length="371" mass="43668">METKDTVTFLRSKDFVMLKDIGQGGTGQTKLLKDETINEQFVCKKYSTYYPDQQSLYYDNFVNEIKLLYKINHPNIVRIFNYYLYPERVTGYILMEYIDGEDIEAYISSNPGEVNNIFLQTINGFKYLEENNILHRDIRPNNILVSNDRVVKIIDFGFGKNIASLEDNQKSITLNWAYSLPNEFNDSIYDFKTEIYFVGKLFERIIQINNLHKLFKYKSILNKMTTPESDSRIASFYTIFREVTSKNSTFIKFSSNEKQIYSNIANSIMTVCSTIEYSTKYLDDIEIITKRLDDLINKSLLEDYVQNNSSLINCFIADPYSYKKSPVIPIEYIVSFSDWWKGISNEYKIIVLNNLWERFDTIKRMSDNLPF</sequence>
<evidence type="ECO:0000259" key="5">
    <source>
        <dbReference type="PROSITE" id="PS50011"/>
    </source>
</evidence>
<dbReference type="SUPFAM" id="SSF56112">
    <property type="entry name" value="Protein kinase-like (PK-like)"/>
    <property type="match status" value="1"/>
</dbReference>
<keyword evidence="2 4" id="KW-0547">Nucleotide-binding</keyword>
<keyword evidence="6" id="KW-0418">Kinase</keyword>
<dbReference type="SMART" id="SM00219">
    <property type="entry name" value="TyrKc"/>
    <property type="match status" value="1"/>
</dbReference>